<dbReference type="InterPro" id="IPR052400">
    <property type="entry name" value="Zn2-C6_fungal_TF"/>
</dbReference>
<dbReference type="GO" id="GO:0000981">
    <property type="term" value="F:DNA-binding transcription factor activity, RNA polymerase II-specific"/>
    <property type="evidence" value="ECO:0007669"/>
    <property type="project" value="InterPro"/>
</dbReference>
<accession>A0A7R8AMW3</accession>
<dbReference type="Pfam" id="PF11951">
    <property type="entry name" value="Fungal_trans_2"/>
    <property type="match status" value="1"/>
</dbReference>
<dbReference type="PROSITE" id="PS00463">
    <property type="entry name" value="ZN2_CY6_FUNGAL_1"/>
    <property type="match status" value="1"/>
</dbReference>
<dbReference type="InterPro" id="IPR021858">
    <property type="entry name" value="Fun_TF"/>
</dbReference>
<name>A0A7R8AMW3_9EURO</name>
<evidence type="ECO:0000313" key="8">
    <source>
        <dbReference type="Proteomes" id="UP000654913"/>
    </source>
</evidence>
<feature type="region of interest" description="Disordered" evidence="5">
    <location>
        <begin position="1"/>
        <end position="29"/>
    </location>
</feature>
<dbReference type="Proteomes" id="UP000654913">
    <property type="component" value="Chromosome 5"/>
</dbReference>
<keyword evidence="1" id="KW-0805">Transcription regulation</keyword>
<keyword evidence="3" id="KW-0804">Transcription</keyword>
<dbReference type="PANTHER" id="PTHR47657:SF14">
    <property type="entry name" value="ZN(2)-C6 FUNGAL-TYPE DOMAIN-CONTAINING PROTEIN"/>
    <property type="match status" value="1"/>
</dbReference>
<dbReference type="InterPro" id="IPR036864">
    <property type="entry name" value="Zn2-C6_fun-type_DNA-bd_sf"/>
</dbReference>
<dbReference type="SUPFAM" id="SSF57701">
    <property type="entry name" value="Zn2/Cys6 DNA-binding domain"/>
    <property type="match status" value="1"/>
</dbReference>
<dbReference type="EMBL" id="AP024447">
    <property type="protein sequence ID" value="BCS25449.1"/>
    <property type="molecule type" value="Genomic_DNA"/>
</dbReference>
<organism evidence="7 8">
    <name type="scientific">Aspergillus puulaauensis</name>
    <dbReference type="NCBI Taxonomy" id="1220207"/>
    <lineage>
        <taxon>Eukaryota</taxon>
        <taxon>Fungi</taxon>
        <taxon>Dikarya</taxon>
        <taxon>Ascomycota</taxon>
        <taxon>Pezizomycotina</taxon>
        <taxon>Eurotiomycetes</taxon>
        <taxon>Eurotiomycetidae</taxon>
        <taxon>Eurotiales</taxon>
        <taxon>Aspergillaceae</taxon>
        <taxon>Aspergillus</taxon>
    </lineage>
</organism>
<protein>
    <recommendedName>
        <fullName evidence="6">Zn(2)-C6 fungal-type domain-containing protein</fullName>
    </recommendedName>
</protein>
<dbReference type="GeneID" id="64975454"/>
<sequence length="404" mass="46182">MSAVPSQTTEQSPQQRRKPPRLAHKKSRTGCQRCRSRRVKCDEARPVCRDCHRHDVACVYDRSEGFTQAGPPAAQVVFIQPVEPIRGHSPAFRSSHDEHLELRLLHHFTVATTSTIPWTHVPHIKERWTVDVPRLAFTYRPLLHVIFSISALHMAKSEPGQSHLLGIHREYFEEALREHRLSVQGITRDIADAACFTTVLLLIDVFATLQDRPLQPYEPPLEWMHLVRGSESVFRFALDTIRDNRSAKIWSIIESFPPVRNAVSNLSAEDLELFSYLVPDSGSEEEKEINIYRETIAYITATRLAMESNESSQITARHIMVSPLLAPAEFIGLLEDKRPRALVMLAHLLAMAAPLSDRWWIGHTGHRDVFAIRDMLGEEWGGMMEWPVEVVSQRCWICRNDQAS</sequence>
<evidence type="ECO:0000256" key="3">
    <source>
        <dbReference type="ARBA" id="ARBA00023163"/>
    </source>
</evidence>
<proteinExistence type="predicted"/>
<reference evidence="7" key="2">
    <citation type="submission" date="2021-02" db="EMBL/GenBank/DDBJ databases">
        <title>Aspergillus puulaauensis MK2 genome sequence.</title>
        <authorList>
            <person name="Futagami T."/>
            <person name="Mori K."/>
            <person name="Kadooka C."/>
            <person name="Tanaka T."/>
        </authorList>
    </citation>
    <scope>NUCLEOTIDE SEQUENCE</scope>
    <source>
        <strain evidence="7">MK2</strain>
    </source>
</reference>
<feature type="compositionally biased region" description="Polar residues" evidence="5">
    <location>
        <begin position="1"/>
        <end position="14"/>
    </location>
</feature>
<dbReference type="SMART" id="SM00066">
    <property type="entry name" value="GAL4"/>
    <property type="match status" value="1"/>
</dbReference>
<dbReference type="GO" id="GO:0008270">
    <property type="term" value="F:zinc ion binding"/>
    <property type="evidence" value="ECO:0007669"/>
    <property type="project" value="InterPro"/>
</dbReference>
<keyword evidence="4" id="KW-0539">Nucleus</keyword>
<feature type="compositionally biased region" description="Basic residues" evidence="5">
    <location>
        <begin position="15"/>
        <end position="29"/>
    </location>
</feature>
<dbReference type="InterPro" id="IPR001138">
    <property type="entry name" value="Zn2Cys6_DnaBD"/>
</dbReference>
<dbReference type="Gene3D" id="4.10.240.10">
    <property type="entry name" value="Zn(2)-C6 fungal-type DNA-binding domain"/>
    <property type="match status" value="1"/>
</dbReference>
<evidence type="ECO:0000313" key="7">
    <source>
        <dbReference type="EMBL" id="BCS25449.1"/>
    </source>
</evidence>
<keyword evidence="8" id="KW-1185">Reference proteome</keyword>
<gene>
    <name evidence="7" type="ORF">APUU_50160A</name>
</gene>
<dbReference type="AlphaFoldDB" id="A0A7R8AMW3"/>
<dbReference type="OrthoDB" id="3546279at2759"/>
<evidence type="ECO:0000256" key="2">
    <source>
        <dbReference type="ARBA" id="ARBA00023125"/>
    </source>
</evidence>
<dbReference type="PANTHER" id="PTHR47657">
    <property type="entry name" value="STEROL REGULATORY ELEMENT-BINDING PROTEIN ECM22"/>
    <property type="match status" value="1"/>
</dbReference>
<reference evidence="7" key="1">
    <citation type="submission" date="2021-01" db="EMBL/GenBank/DDBJ databases">
        <authorList>
            <consortium name="Aspergillus puulaauensis MK2 genome sequencing consortium"/>
            <person name="Kazuki M."/>
            <person name="Futagami T."/>
        </authorList>
    </citation>
    <scope>NUCLEOTIDE SEQUENCE</scope>
    <source>
        <strain evidence="7">MK2</strain>
    </source>
</reference>
<dbReference type="CDD" id="cd00067">
    <property type="entry name" value="GAL4"/>
    <property type="match status" value="1"/>
</dbReference>
<keyword evidence="2" id="KW-0238">DNA-binding</keyword>
<dbReference type="KEGG" id="apuu:APUU_50160A"/>
<evidence type="ECO:0000256" key="5">
    <source>
        <dbReference type="SAM" id="MobiDB-lite"/>
    </source>
</evidence>
<evidence type="ECO:0000256" key="1">
    <source>
        <dbReference type="ARBA" id="ARBA00023015"/>
    </source>
</evidence>
<dbReference type="PROSITE" id="PS50048">
    <property type="entry name" value="ZN2_CY6_FUNGAL_2"/>
    <property type="match status" value="1"/>
</dbReference>
<dbReference type="RefSeq" id="XP_041557643.1">
    <property type="nucleotide sequence ID" value="XM_041705126.1"/>
</dbReference>
<dbReference type="Pfam" id="PF00172">
    <property type="entry name" value="Zn_clus"/>
    <property type="match status" value="1"/>
</dbReference>
<evidence type="ECO:0000256" key="4">
    <source>
        <dbReference type="ARBA" id="ARBA00023242"/>
    </source>
</evidence>
<dbReference type="GO" id="GO:0003677">
    <property type="term" value="F:DNA binding"/>
    <property type="evidence" value="ECO:0007669"/>
    <property type="project" value="UniProtKB-KW"/>
</dbReference>
<evidence type="ECO:0000259" key="6">
    <source>
        <dbReference type="PROSITE" id="PS50048"/>
    </source>
</evidence>
<feature type="domain" description="Zn(2)-C6 fungal-type" evidence="6">
    <location>
        <begin position="30"/>
        <end position="60"/>
    </location>
</feature>